<evidence type="ECO:0000313" key="9">
    <source>
        <dbReference type="EMBL" id="NJP31531.1"/>
    </source>
</evidence>
<dbReference type="InterPro" id="IPR027417">
    <property type="entry name" value="P-loop_NTPase"/>
</dbReference>
<organism evidence="9 10">
    <name type="scientific">Micromonospora thermarum</name>
    <dbReference type="NCBI Taxonomy" id="2720024"/>
    <lineage>
        <taxon>Bacteria</taxon>
        <taxon>Bacillati</taxon>
        <taxon>Actinomycetota</taxon>
        <taxon>Actinomycetes</taxon>
        <taxon>Micromonosporales</taxon>
        <taxon>Micromonosporaceae</taxon>
        <taxon>Micromonospora</taxon>
    </lineage>
</organism>
<sequence length="955" mass="98995">MRSPFSAARIRRALPTRRRAVAAAAVVVLLAAGVAWAVRPQGPDLRTESALLTVRSGPSGDEPVDLDTTLYLPDGAAADAKVPAVLLAHGFGGTKESVRADAEEIAGRGYAVLAWTARGFGRSGGQIHLDHPDYEVRDAQRLLDWLAARPEIRTDNAGDPRVGVVGGSYGGGLALLLAAQDPRVDAIVPMITWNDLSRAFLPESTGKEPVNGVFKKSWAGLFFGGGGNVGSGPAGISGATGAQPEGAPASAGPPSPGPTAGPGTGPGRAPAGAADPSCGRFAAEVCAAYLRIATSGRADQAGVDLLRRSSPAGVLDRIDAPTLLVQGAADSLFPLAEADANARGIAANGTPVRVAWYTGGHDGGEGPTTDSDRVKFLTVQWLDHYVKGAGAAPGDDFTFSRIAGFDALDRGLVASGYRTADYPGITGTGRREVVVAGPPQRIANPPAGNPAAISSVPFAGELSSLLGGVAGDIPGQHARFESAPLPEAVDVVGAPTVSIRAASPTGEAVLFVKLYDVDPSGTATLPNGLVAPVRLTGLPRAVEDAAPVTVTLPAIVRRIEAGHRLRLVVATSDQAYATPVEPTVHTVALGAGAVTLPTVTGEPIPTTATVWRWVLAGLLAAIAVGLVALVAVLRRRHRRQESSVHPAYADTPLVVRELRKEYADGFVAVSNVDFEVHPGQVVGLLGPNGAGKTTTLRVLMGLTQPTAGEIYVFGHRLVPGSPVLSRIGALVEGPGFLPHLSGLDNLKAYWRATGRPWDDAHFDEALEIAGLGASVHRKIKTYSHGMKQRLAIAQAMLGLPELLVLDEPTDGLDPPQIAEMRRVLQRYATGGRAVLVSSHLLAEVEQTCTHAVVVNKGRIVASGPVEEIVGESPSVLVEVTDPEAARNVLDRLAGVRVLPEGDGQLVVDTNGTARSEVVAELVRAGIGVDRVVPRRRLEDAFLALVGENSRGSGDR</sequence>
<dbReference type="InterPro" id="IPR008979">
    <property type="entry name" value="Galactose-bd-like_sf"/>
</dbReference>
<dbReference type="Pfam" id="PF00005">
    <property type="entry name" value="ABC_tran"/>
    <property type="match status" value="1"/>
</dbReference>
<keyword evidence="3" id="KW-0547">Nucleotide-binding</keyword>
<dbReference type="Pfam" id="PF02129">
    <property type="entry name" value="Peptidase_S15"/>
    <property type="match status" value="1"/>
</dbReference>
<dbReference type="SUPFAM" id="SSF49785">
    <property type="entry name" value="Galactose-binding domain-like"/>
    <property type="match status" value="1"/>
</dbReference>
<dbReference type="InterPro" id="IPR000383">
    <property type="entry name" value="Xaa-Pro-like_dom"/>
</dbReference>
<keyword evidence="10" id="KW-1185">Reference proteome</keyword>
<feature type="transmembrane region" description="Helical" evidence="7">
    <location>
        <begin position="610"/>
        <end position="633"/>
    </location>
</feature>
<dbReference type="GO" id="GO:0016787">
    <property type="term" value="F:hydrolase activity"/>
    <property type="evidence" value="ECO:0007669"/>
    <property type="project" value="UniProtKB-KW"/>
</dbReference>
<dbReference type="InterPro" id="IPR003439">
    <property type="entry name" value="ABC_transporter-like_ATP-bd"/>
</dbReference>
<accession>A0ABX0Z5M8</accession>
<gene>
    <name evidence="9" type="ORF">HCJ94_05890</name>
</gene>
<evidence type="ECO:0000313" key="10">
    <source>
        <dbReference type="Proteomes" id="UP000783871"/>
    </source>
</evidence>
<comment type="caution">
    <text evidence="9">The sequence shown here is derived from an EMBL/GenBank/DDBJ whole genome shotgun (WGS) entry which is preliminary data.</text>
</comment>
<dbReference type="SUPFAM" id="SSF52540">
    <property type="entry name" value="P-loop containing nucleoside triphosphate hydrolases"/>
    <property type="match status" value="1"/>
</dbReference>
<dbReference type="PANTHER" id="PTHR43335">
    <property type="entry name" value="ABC TRANSPORTER, ATP-BINDING PROTEIN"/>
    <property type="match status" value="1"/>
</dbReference>
<feature type="compositionally biased region" description="Low complexity" evidence="6">
    <location>
        <begin position="236"/>
        <end position="250"/>
    </location>
</feature>
<keyword evidence="5" id="KW-0067">ATP-binding</keyword>
<dbReference type="PROSITE" id="PS50893">
    <property type="entry name" value="ABC_TRANSPORTER_2"/>
    <property type="match status" value="1"/>
</dbReference>
<dbReference type="Gene3D" id="3.40.50.1820">
    <property type="entry name" value="alpha/beta hydrolase"/>
    <property type="match status" value="2"/>
</dbReference>
<dbReference type="InterPro" id="IPR029058">
    <property type="entry name" value="AB_hydrolase_fold"/>
</dbReference>
<keyword evidence="7" id="KW-1133">Transmembrane helix</keyword>
<keyword evidence="7" id="KW-0812">Transmembrane</keyword>
<dbReference type="InterPro" id="IPR017871">
    <property type="entry name" value="ABC_transporter-like_CS"/>
</dbReference>
<dbReference type="Pfam" id="PF08530">
    <property type="entry name" value="PepX_C"/>
    <property type="match status" value="1"/>
</dbReference>
<feature type="region of interest" description="Disordered" evidence="6">
    <location>
        <begin position="234"/>
        <end position="274"/>
    </location>
</feature>
<proteinExistence type="inferred from homology"/>
<evidence type="ECO:0000256" key="2">
    <source>
        <dbReference type="ARBA" id="ARBA00022448"/>
    </source>
</evidence>
<name>A0ABX0Z5M8_9ACTN</name>
<dbReference type="Proteomes" id="UP000783871">
    <property type="component" value="Unassembled WGS sequence"/>
</dbReference>
<dbReference type="SMART" id="SM00382">
    <property type="entry name" value="AAA"/>
    <property type="match status" value="1"/>
</dbReference>
<evidence type="ECO:0000256" key="1">
    <source>
        <dbReference type="ARBA" id="ARBA00005417"/>
    </source>
</evidence>
<evidence type="ECO:0000256" key="5">
    <source>
        <dbReference type="ARBA" id="ARBA00022840"/>
    </source>
</evidence>
<evidence type="ECO:0000256" key="3">
    <source>
        <dbReference type="ARBA" id="ARBA00022741"/>
    </source>
</evidence>
<dbReference type="SUPFAM" id="SSF53474">
    <property type="entry name" value="alpha/beta-Hydrolases"/>
    <property type="match status" value="1"/>
</dbReference>
<reference evidence="9 10" key="1">
    <citation type="submission" date="2020-03" db="EMBL/GenBank/DDBJ databases">
        <title>WGS of actinomycetes isolated from Thailand.</title>
        <authorList>
            <person name="Thawai C."/>
        </authorList>
    </citation>
    <scope>NUCLEOTIDE SEQUENCE [LARGE SCALE GENOMIC DNA]</scope>
    <source>
        <strain evidence="9 10">HSS6-12</strain>
    </source>
</reference>
<evidence type="ECO:0000256" key="6">
    <source>
        <dbReference type="SAM" id="MobiDB-lite"/>
    </source>
</evidence>
<evidence type="ECO:0000256" key="7">
    <source>
        <dbReference type="SAM" id="Phobius"/>
    </source>
</evidence>
<feature type="domain" description="ABC transporter" evidence="8">
    <location>
        <begin position="653"/>
        <end position="881"/>
    </location>
</feature>
<keyword evidence="7" id="KW-0472">Membrane</keyword>
<dbReference type="InterPro" id="IPR003593">
    <property type="entry name" value="AAA+_ATPase"/>
</dbReference>
<keyword evidence="4 9" id="KW-0378">Hydrolase</keyword>
<dbReference type="Gene3D" id="3.40.50.300">
    <property type="entry name" value="P-loop containing nucleotide triphosphate hydrolases"/>
    <property type="match status" value="1"/>
</dbReference>
<comment type="similarity">
    <text evidence="1">Belongs to the ABC transporter superfamily.</text>
</comment>
<dbReference type="InterPro" id="IPR013736">
    <property type="entry name" value="Xaa-Pro_dipept_C"/>
</dbReference>
<dbReference type="RefSeq" id="WP_167999930.1">
    <property type="nucleotide sequence ID" value="NZ_JAATEO010000004.1"/>
</dbReference>
<dbReference type="PROSITE" id="PS00211">
    <property type="entry name" value="ABC_TRANSPORTER_1"/>
    <property type="match status" value="1"/>
</dbReference>
<evidence type="ECO:0000256" key="4">
    <source>
        <dbReference type="ARBA" id="ARBA00022801"/>
    </source>
</evidence>
<keyword evidence="2" id="KW-0813">Transport</keyword>
<protein>
    <submittedName>
        <fullName evidence="9">Alpha/beta fold hydrolase</fullName>
    </submittedName>
</protein>
<dbReference type="SMART" id="SM00939">
    <property type="entry name" value="PepX_C"/>
    <property type="match status" value="1"/>
</dbReference>
<dbReference type="PANTHER" id="PTHR43335:SF4">
    <property type="entry name" value="ABC TRANSPORTER, ATP-BINDING PROTEIN"/>
    <property type="match status" value="1"/>
</dbReference>
<evidence type="ECO:0000259" key="8">
    <source>
        <dbReference type="PROSITE" id="PS50893"/>
    </source>
</evidence>
<dbReference type="EMBL" id="JAATEO010000004">
    <property type="protein sequence ID" value="NJP31531.1"/>
    <property type="molecule type" value="Genomic_DNA"/>
</dbReference>
<dbReference type="Gene3D" id="2.60.120.260">
    <property type="entry name" value="Galactose-binding domain-like"/>
    <property type="match status" value="1"/>
</dbReference>